<dbReference type="PANTHER" id="PTHR22576:SF37">
    <property type="entry name" value="MUCOSA-ASSOCIATED LYMPHOID TISSUE LYMPHOMA TRANSLOCATION PROTEIN 1"/>
    <property type="match status" value="1"/>
</dbReference>
<dbReference type="InterPro" id="IPR018247">
    <property type="entry name" value="EF_Hand_1_Ca_BS"/>
</dbReference>
<keyword evidence="4" id="KW-1185">Reference proteome</keyword>
<name>A0ABP3NJK1_SACER</name>
<proteinExistence type="predicted"/>
<dbReference type="Pfam" id="PF00656">
    <property type="entry name" value="Peptidase_C14"/>
    <property type="match status" value="1"/>
</dbReference>
<reference evidence="4" key="1">
    <citation type="journal article" date="2019" name="Int. J. Syst. Evol. Microbiol.">
        <title>The Global Catalogue of Microorganisms (GCM) 10K type strain sequencing project: providing services to taxonomists for standard genome sequencing and annotation.</title>
        <authorList>
            <consortium name="The Broad Institute Genomics Platform"/>
            <consortium name="The Broad Institute Genome Sequencing Center for Infectious Disease"/>
            <person name="Wu L."/>
            <person name="Ma J."/>
        </authorList>
    </citation>
    <scope>NUCLEOTIDE SEQUENCE [LARGE SCALE GENOMIC DNA]</scope>
    <source>
        <strain evidence="4">JCM 10303</strain>
    </source>
</reference>
<dbReference type="PANTHER" id="PTHR22576">
    <property type="entry name" value="MUCOSA ASSOCIATED LYMPHOID TISSUE LYMPHOMA TRANSLOCATION PROTEIN 1/PARACASPASE"/>
    <property type="match status" value="1"/>
</dbReference>
<comment type="caution">
    <text evidence="3">The sequence shown here is derived from an EMBL/GenBank/DDBJ whole genome shotgun (WGS) entry which is preliminary data.</text>
</comment>
<dbReference type="InterPro" id="IPR052039">
    <property type="entry name" value="Caspase-related_regulators"/>
</dbReference>
<feature type="domain" description="EF-hand" evidence="2">
    <location>
        <begin position="206"/>
        <end position="228"/>
    </location>
</feature>
<dbReference type="SUPFAM" id="SSF50891">
    <property type="entry name" value="Cyclophilin-like"/>
    <property type="match status" value="1"/>
</dbReference>
<accession>A0ABP3NJK1</accession>
<dbReference type="NCBIfam" id="NF047832">
    <property type="entry name" value="caspase_w_EACC1"/>
    <property type="match status" value="1"/>
</dbReference>
<organism evidence="3 4">
    <name type="scientific">Saccharopolyspora erythraea</name>
    <name type="common">Streptomyces erythraeus</name>
    <dbReference type="NCBI Taxonomy" id="1836"/>
    <lineage>
        <taxon>Bacteria</taxon>
        <taxon>Bacillati</taxon>
        <taxon>Actinomycetota</taxon>
        <taxon>Actinomycetes</taxon>
        <taxon>Pseudonocardiales</taxon>
        <taxon>Pseudonocardiaceae</taxon>
        <taxon>Saccharopolyspora</taxon>
    </lineage>
</organism>
<feature type="region of interest" description="Disordered" evidence="1">
    <location>
        <begin position="320"/>
        <end position="366"/>
    </location>
</feature>
<evidence type="ECO:0000313" key="3">
    <source>
        <dbReference type="EMBL" id="GAA0543931.1"/>
    </source>
</evidence>
<dbReference type="Proteomes" id="UP001500729">
    <property type="component" value="Unassembled WGS sequence"/>
</dbReference>
<gene>
    <name evidence="3" type="ORF">GCM10009533_48590</name>
</gene>
<evidence type="ECO:0000256" key="1">
    <source>
        <dbReference type="SAM" id="MobiDB-lite"/>
    </source>
</evidence>
<dbReference type="SUPFAM" id="SSF52129">
    <property type="entry name" value="Caspase-like"/>
    <property type="match status" value="1"/>
</dbReference>
<dbReference type="EMBL" id="BAAAGS010000037">
    <property type="protein sequence ID" value="GAA0543931.1"/>
    <property type="molecule type" value="Genomic_DNA"/>
</dbReference>
<dbReference type="PROSITE" id="PS50222">
    <property type="entry name" value="EF_HAND_2"/>
    <property type="match status" value="1"/>
</dbReference>
<dbReference type="InterPro" id="IPR029030">
    <property type="entry name" value="Caspase-like_dom_sf"/>
</dbReference>
<dbReference type="InterPro" id="IPR002048">
    <property type="entry name" value="EF_hand_dom"/>
</dbReference>
<dbReference type="InterPro" id="IPR029000">
    <property type="entry name" value="Cyclophilin-like_dom_sf"/>
</dbReference>
<protein>
    <recommendedName>
        <fullName evidence="2">EF-hand domain-containing protein</fullName>
    </recommendedName>
</protein>
<evidence type="ECO:0000259" key="2">
    <source>
        <dbReference type="PROSITE" id="PS50222"/>
    </source>
</evidence>
<sequence length="598" mass="62760">MTGKRRALLIATDSYSDATFQQLRTPRADADALAAVLAAPLIGGYQVDALHNPPAHEANLAIEDLFAAAWLDDLVLLYISGHGIKDDYGRLHLAMTNSRHDRLNATAVSAQFVRNQMDNTRSRRVVVLLDCCFAGAFPPGSTHRTGENAGVLSQLGGRGSAVMTSSSALEYSFEAGESASSTLVGAASPSVFTGALVEGLRSGGADRNGDGLIDVDELYDFIYEQVEAAGKPQTPGLDSRFQGRLIVATSPAATDLPPEVAQAMRSPLTSVRLAIVGELSTLLHSDSASAARAARTALAKLTEDNASSVVAAAQATLARAETAASPSPPVDAPQSPDGGTPDSAVASLPDHDRRAGDGDQQQAWSPRFRRTALISTAIGLAAATVVTAVALLPGPGGSNGDAAQQQTQIPPGFVAPPTRPTPLPDPVTCQYQPDGKQPIRSVTPPASGEVPAKGIVRAGINTNIGTIPAILDRSLAPCTVNSFVHLAEQGFYDNARCVSGNVPFLTCGPRGARDESPGYTSADESLPGLRALRGYLVMHSAYYPDFSVQFEDNENDDTVFGTISDEGLNVIDTKRRQSDDPYNRHLSDIIVTSVDIQQ</sequence>
<dbReference type="Pfam" id="PF00160">
    <property type="entry name" value="Pro_isomerase"/>
    <property type="match status" value="1"/>
</dbReference>
<dbReference type="Gene3D" id="3.40.50.1460">
    <property type="match status" value="1"/>
</dbReference>
<feature type="region of interest" description="Disordered" evidence="1">
    <location>
        <begin position="397"/>
        <end position="424"/>
    </location>
</feature>
<dbReference type="InterPro" id="IPR011600">
    <property type="entry name" value="Pept_C14_caspase"/>
</dbReference>
<dbReference type="RefSeq" id="WP_009947597.1">
    <property type="nucleotide sequence ID" value="NZ_BAAAGS010000037.1"/>
</dbReference>
<dbReference type="PROSITE" id="PS00018">
    <property type="entry name" value="EF_HAND_1"/>
    <property type="match status" value="1"/>
</dbReference>
<dbReference type="Gene3D" id="2.40.100.10">
    <property type="entry name" value="Cyclophilin-like"/>
    <property type="match status" value="1"/>
</dbReference>
<feature type="compositionally biased region" description="Pro residues" evidence="1">
    <location>
        <begin position="413"/>
        <end position="424"/>
    </location>
</feature>
<dbReference type="InterPro" id="IPR002130">
    <property type="entry name" value="Cyclophilin-type_PPIase_dom"/>
</dbReference>
<evidence type="ECO:0000313" key="4">
    <source>
        <dbReference type="Proteomes" id="UP001500729"/>
    </source>
</evidence>